<evidence type="ECO:0000256" key="2">
    <source>
        <dbReference type="SAM" id="MobiDB-lite"/>
    </source>
</evidence>
<evidence type="ECO:0000313" key="4">
    <source>
        <dbReference type="EMBL" id="OAN51284.1"/>
    </source>
</evidence>
<dbReference type="RefSeq" id="WP_068491737.1">
    <property type="nucleotide sequence ID" value="NZ_LWQT01000047.1"/>
</dbReference>
<feature type="domain" description="Transglycosylase SLT" evidence="3">
    <location>
        <begin position="26"/>
        <end position="77"/>
    </location>
</feature>
<organism evidence="4 5">
    <name type="scientific">Paramagnetospirillum marisnigri</name>
    <dbReference type="NCBI Taxonomy" id="1285242"/>
    <lineage>
        <taxon>Bacteria</taxon>
        <taxon>Pseudomonadati</taxon>
        <taxon>Pseudomonadota</taxon>
        <taxon>Alphaproteobacteria</taxon>
        <taxon>Rhodospirillales</taxon>
        <taxon>Magnetospirillaceae</taxon>
        <taxon>Paramagnetospirillum</taxon>
    </lineage>
</organism>
<evidence type="ECO:0000256" key="1">
    <source>
        <dbReference type="ARBA" id="ARBA00009387"/>
    </source>
</evidence>
<reference evidence="4 5" key="1">
    <citation type="submission" date="2016-04" db="EMBL/GenBank/DDBJ databases">
        <title>Draft genome sequence of freshwater magnetotactic bacteria Magnetospirillum marisnigri SP-1 and Magnetospirillum moscoviense BB-1.</title>
        <authorList>
            <person name="Koziaeva V."/>
            <person name="Dziuba M.V."/>
            <person name="Ivanov T.M."/>
            <person name="Kuznetsov B."/>
            <person name="Grouzdev D.S."/>
        </authorList>
    </citation>
    <scope>NUCLEOTIDE SEQUENCE [LARGE SCALE GENOMIC DNA]</scope>
    <source>
        <strain evidence="4 5">SP-1</strain>
    </source>
</reference>
<evidence type="ECO:0000313" key="5">
    <source>
        <dbReference type="Proteomes" id="UP000078428"/>
    </source>
</evidence>
<accession>A0A178MSP8</accession>
<dbReference type="Proteomes" id="UP000078428">
    <property type="component" value="Unassembled WGS sequence"/>
</dbReference>
<dbReference type="AlphaFoldDB" id="A0A178MSP8"/>
<dbReference type="Pfam" id="PF01464">
    <property type="entry name" value="SLT"/>
    <property type="match status" value="1"/>
</dbReference>
<dbReference type="STRING" id="1285242.A6A04_16680"/>
<dbReference type="SUPFAM" id="SSF53955">
    <property type="entry name" value="Lysozyme-like"/>
    <property type="match status" value="1"/>
</dbReference>
<feature type="compositionally biased region" description="Low complexity" evidence="2">
    <location>
        <begin position="244"/>
        <end position="258"/>
    </location>
</feature>
<sequence length="329" mass="34176">MQSPTTDVIRTETPEPRQGGHVVSGIREAADTTGVSFNYLLAQATQESGLDPQARNKRSSAAGLFQFTTPTWLDMIKRHGAEHGLDAEAAAIVKGEDGKLDVKDKALKKAILDLRKDPKLSSIMAAEFAKDNAKVLERRLGRAATASDLYLAHFLGAGGAARVIEGMEDNPRHSARSLLPDAARANPDVFGKAGTVAGLYKTVQARFKTALGDDHADAGKPALLASAGALPPRPLPRPDRDSVAETAPSLAAAKAPPSNATTEAVAAVVAHVAPMSAAEAFASAVEPESPFFPARIPPAPGLAGKGATPVSDSLSLRWPLPPAGTAKDV</sequence>
<protein>
    <recommendedName>
        <fullName evidence="3">Transglycosylase SLT domain-containing protein</fullName>
    </recommendedName>
</protein>
<comment type="similarity">
    <text evidence="1">Belongs to the virb1 family.</text>
</comment>
<feature type="region of interest" description="Disordered" evidence="2">
    <location>
        <begin position="226"/>
        <end position="258"/>
    </location>
</feature>
<comment type="caution">
    <text evidence="4">The sequence shown here is derived from an EMBL/GenBank/DDBJ whole genome shotgun (WGS) entry which is preliminary data.</text>
</comment>
<dbReference type="Gene3D" id="1.10.530.10">
    <property type="match status" value="1"/>
</dbReference>
<evidence type="ECO:0000259" key="3">
    <source>
        <dbReference type="Pfam" id="PF01464"/>
    </source>
</evidence>
<gene>
    <name evidence="4" type="ORF">A6A04_16680</name>
</gene>
<keyword evidence="5" id="KW-1185">Reference proteome</keyword>
<dbReference type="EMBL" id="LWQT01000047">
    <property type="protein sequence ID" value="OAN51284.1"/>
    <property type="molecule type" value="Genomic_DNA"/>
</dbReference>
<dbReference type="OrthoDB" id="8477976at2"/>
<dbReference type="InterPro" id="IPR023346">
    <property type="entry name" value="Lysozyme-like_dom_sf"/>
</dbReference>
<feature type="region of interest" description="Disordered" evidence="2">
    <location>
        <begin position="297"/>
        <end position="329"/>
    </location>
</feature>
<proteinExistence type="inferred from homology"/>
<dbReference type="InterPro" id="IPR008258">
    <property type="entry name" value="Transglycosylase_SLT_dom_1"/>
</dbReference>
<name>A0A178MSP8_9PROT</name>
<feature type="region of interest" description="Disordered" evidence="2">
    <location>
        <begin position="1"/>
        <end position="22"/>
    </location>
</feature>